<evidence type="ECO:0000256" key="1">
    <source>
        <dbReference type="ARBA" id="ARBA00022723"/>
    </source>
</evidence>
<evidence type="ECO:0000256" key="4">
    <source>
        <dbReference type="PROSITE-ProRule" id="PRU00024"/>
    </source>
</evidence>
<dbReference type="InterPro" id="IPR050143">
    <property type="entry name" value="TRIM/RBCC"/>
</dbReference>
<dbReference type="SUPFAM" id="SSF57845">
    <property type="entry name" value="B-box zinc-binding domain"/>
    <property type="match status" value="1"/>
</dbReference>
<evidence type="ECO:0000313" key="8">
    <source>
        <dbReference type="Proteomes" id="UP000187209"/>
    </source>
</evidence>
<dbReference type="Proteomes" id="UP000187209">
    <property type="component" value="Unassembled WGS sequence"/>
</dbReference>
<dbReference type="PANTHER" id="PTHR24103">
    <property type="entry name" value="E3 UBIQUITIN-PROTEIN LIGASE TRIM"/>
    <property type="match status" value="1"/>
</dbReference>
<comment type="caution">
    <text evidence="7">The sequence shown here is derived from an EMBL/GenBank/DDBJ whole genome shotgun (WGS) entry which is preliminary data.</text>
</comment>
<evidence type="ECO:0000256" key="3">
    <source>
        <dbReference type="ARBA" id="ARBA00022833"/>
    </source>
</evidence>
<evidence type="ECO:0000259" key="5">
    <source>
        <dbReference type="PROSITE" id="PS50089"/>
    </source>
</evidence>
<dbReference type="PROSITE" id="PS50119">
    <property type="entry name" value="ZF_BBOX"/>
    <property type="match status" value="1"/>
</dbReference>
<evidence type="ECO:0000313" key="7">
    <source>
        <dbReference type="EMBL" id="OMJ78854.1"/>
    </source>
</evidence>
<keyword evidence="2 4" id="KW-0863">Zinc-finger</keyword>
<dbReference type="SUPFAM" id="SSF57850">
    <property type="entry name" value="RING/U-box"/>
    <property type="match status" value="1"/>
</dbReference>
<dbReference type="Pfam" id="PF13445">
    <property type="entry name" value="zf-RING_UBOX"/>
    <property type="match status" value="1"/>
</dbReference>
<dbReference type="PROSITE" id="PS00518">
    <property type="entry name" value="ZF_RING_1"/>
    <property type="match status" value="1"/>
</dbReference>
<proteinExistence type="predicted"/>
<keyword evidence="3" id="KW-0862">Zinc</keyword>
<dbReference type="OrthoDB" id="406716at2759"/>
<keyword evidence="8" id="KW-1185">Reference proteome</keyword>
<protein>
    <recommendedName>
        <fullName evidence="9">RING-type domain-containing protein</fullName>
    </recommendedName>
</protein>
<gene>
    <name evidence="7" type="ORF">SteCoe_21255</name>
</gene>
<evidence type="ECO:0008006" key="9">
    <source>
        <dbReference type="Google" id="ProtNLM"/>
    </source>
</evidence>
<dbReference type="EMBL" id="MPUH01000500">
    <property type="protein sequence ID" value="OMJ78854.1"/>
    <property type="molecule type" value="Genomic_DNA"/>
</dbReference>
<dbReference type="Gene3D" id="3.30.40.10">
    <property type="entry name" value="Zinc/RING finger domain, C3HC4 (zinc finger)"/>
    <property type="match status" value="1"/>
</dbReference>
<dbReference type="InterPro" id="IPR013083">
    <property type="entry name" value="Znf_RING/FYVE/PHD"/>
</dbReference>
<sequence>MKNPYDNVGTQSIANCPVCFNNYNKGKFLPLLLPKCGHTLCRLCVISIQNATYELSCPICRKRNKCEISELPTNIALLELQSKEIKNCTEHNCEYMAYCIDEDLLLCGACILSHINHNCVQFNDPALSKITTKKRYQIRRATEDLAHKKEIINKNWEALQIYITKIHEYVEKHSKGITDAETIMISCVQEGKKACLHDLGLINKSRELHEMCLEFKEKVGKMDEEIERLNYILEDLESLKSFRELRAIHMNWDKNTLDTRDFTDLSNVNLLLATLKTIVSPVDYELAIQTRKLFKPN</sequence>
<dbReference type="SMART" id="SM00184">
    <property type="entry name" value="RING"/>
    <property type="match status" value="1"/>
</dbReference>
<evidence type="ECO:0000259" key="6">
    <source>
        <dbReference type="PROSITE" id="PS50119"/>
    </source>
</evidence>
<accession>A0A1R2BQ42</accession>
<dbReference type="InterPro" id="IPR017907">
    <property type="entry name" value="Znf_RING_CS"/>
</dbReference>
<name>A0A1R2BQ42_9CILI</name>
<dbReference type="InterPro" id="IPR027370">
    <property type="entry name" value="Znf-RING_euk"/>
</dbReference>
<keyword evidence="1" id="KW-0479">Metal-binding</keyword>
<reference evidence="7 8" key="1">
    <citation type="submission" date="2016-11" db="EMBL/GenBank/DDBJ databases">
        <title>The macronuclear genome of Stentor coeruleus: a giant cell with tiny introns.</title>
        <authorList>
            <person name="Slabodnick M."/>
            <person name="Ruby J.G."/>
            <person name="Reiff S.B."/>
            <person name="Swart E.C."/>
            <person name="Gosai S."/>
            <person name="Prabakaran S."/>
            <person name="Witkowska E."/>
            <person name="Larue G.E."/>
            <person name="Fisher S."/>
            <person name="Freeman R.M."/>
            <person name="Gunawardena J."/>
            <person name="Chu W."/>
            <person name="Stover N.A."/>
            <person name="Gregory B.D."/>
            <person name="Nowacki M."/>
            <person name="Derisi J."/>
            <person name="Roy S.W."/>
            <person name="Marshall W.F."/>
            <person name="Sood P."/>
        </authorList>
    </citation>
    <scope>NUCLEOTIDE SEQUENCE [LARGE SCALE GENOMIC DNA]</scope>
    <source>
        <strain evidence="7">WM001</strain>
    </source>
</reference>
<evidence type="ECO:0000256" key="2">
    <source>
        <dbReference type="ARBA" id="ARBA00022771"/>
    </source>
</evidence>
<dbReference type="GO" id="GO:0008270">
    <property type="term" value="F:zinc ion binding"/>
    <property type="evidence" value="ECO:0007669"/>
    <property type="project" value="UniProtKB-KW"/>
</dbReference>
<organism evidence="7 8">
    <name type="scientific">Stentor coeruleus</name>
    <dbReference type="NCBI Taxonomy" id="5963"/>
    <lineage>
        <taxon>Eukaryota</taxon>
        <taxon>Sar</taxon>
        <taxon>Alveolata</taxon>
        <taxon>Ciliophora</taxon>
        <taxon>Postciliodesmatophora</taxon>
        <taxon>Heterotrichea</taxon>
        <taxon>Heterotrichida</taxon>
        <taxon>Stentoridae</taxon>
        <taxon>Stentor</taxon>
    </lineage>
</organism>
<dbReference type="InterPro" id="IPR000315">
    <property type="entry name" value="Znf_B-box"/>
</dbReference>
<dbReference type="InterPro" id="IPR001841">
    <property type="entry name" value="Znf_RING"/>
</dbReference>
<feature type="domain" description="B box-type" evidence="6">
    <location>
        <begin position="83"/>
        <end position="122"/>
    </location>
</feature>
<dbReference type="AlphaFoldDB" id="A0A1R2BQ42"/>
<dbReference type="PROSITE" id="PS50089">
    <property type="entry name" value="ZF_RING_2"/>
    <property type="match status" value="1"/>
</dbReference>
<feature type="domain" description="RING-type" evidence="5">
    <location>
        <begin position="16"/>
        <end position="61"/>
    </location>
</feature>